<feature type="chain" id="PRO_5021893310" description="Laminin G domain protein" evidence="1">
    <location>
        <begin position="23"/>
        <end position="229"/>
    </location>
</feature>
<sequence precursor="true">MSTGHCVLKPALLALVCLPVLAATAIAEDLPVVYSDDFESADTSRWDPADPEAWRLAEQDGNHVFNQFKQSDVKTPVRSPFNRCVLKDVIVSDFQLDVDLQSTARDYPHRSLCLFFGYQDPSHFYYVHLGQRTDDHANQVFIVNEVPRTKISTKTTEGTPWDDQWHHARIKRNVETGLIEVFFDNMEEPVMTATDKTFTWGQVGIGSFDDTGNFDNIKLLGKRVERPEK</sequence>
<dbReference type="RefSeq" id="WP_197444283.1">
    <property type="nucleotide sequence ID" value="NZ_CP036275.1"/>
</dbReference>
<evidence type="ECO:0000313" key="3">
    <source>
        <dbReference type="Proteomes" id="UP000320496"/>
    </source>
</evidence>
<dbReference type="Gene3D" id="2.60.120.560">
    <property type="entry name" value="Exo-inulinase, domain 1"/>
    <property type="match status" value="1"/>
</dbReference>
<dbReference type="AlphaFoldDB" id="A0A517Z5F9"/>
<dbReference type="KEGG" id="mri:Mal4_20470"/>
<dbReference type="EMBL" id="CP036275">
    <property type="protein sequence ID" value="QDU37730.1"/>
    <property type="molecule type" value="Genomic_DNA"/>
</dbReference>
<feature type="signal peptide" evidence="1">
    <location>
        <begin position="1"/>
        <end position="22"/>
    </location>
</feature>
<reference evidence="2 3" key="1">
    <citation type="submission" date="2019-02" db="EMBL/GenBank/DDBJ databases">
        <title>Deep-cultivation of Planctomycetes and their phenomic and genomic characterization uncovers novel biology.</title>
        <authorList>
            <person name="Wiegand S."/>
            <person name="Jogler M."/>
            <person name="Boedeker C."/>
            <person name="Pinto D."/>
            <person name="Vollmers J."/>
            <person name="Rivas-Marin E."/>
            <person name="Kohn T."/>
            <person name="Peeters S.H."/>
            <person name="Heuer A."/>
            <person name="Rast P."/>
            <person name="Oberbeckmann S."/>
            <person name="Bunk B."/>
            <person name="Jeske O."/>
            <person name="Meyerdierks A."/>
            <person name="Storesund J.E."/>
            <person name="Kallscheuer N."/>
            <person name="Luecker S."/>
            <person name="Lage O.M."/>
            <person name="Pohl T."/>
            <person name="Merkel B.J."/>
            <person name="Hornburger P."/>
            <person name="Mueller R.-W."/>
            <person name="Bruemmer F."/>
            <person name="Labrenz M."/>
            <person name="Spormann A.M."/>
            <person name="Op den Camp H."/>
            <person name="Overmann J."/>
            <person name="Amann R."/>
            <person name="Jetten M.S.M."/>
            <person name="Mascher T."/>
            <person name="Medema M.H."/>
            <person name="Devos D.P."/>
            <person name="Kaster A.-K."/>
            <person name="Ovreas L."/>
            <person name="Rohde M."/>
            <person name="Galperin M.Y."/>
            <person name="Jogler C."/>
        </authorList>
    </citation>
    <scope>NUCLEOTIDE SEQUENCE [LARGE SCALE GENOMIC DNA]</scope>
    <source>
        <strain evidence="2 3">Mal4</strain>
    </source>
</reference>
<protein>
    <recommendedName>
        <fullName evidence="4">Laminin G domain protein</fullName>
    </recommendedName>
</protein>
<dbReference type="InterPro" id="IPR013320">
    <property type="entry name" value="ConA-like_dom_sf"/>
</dbReference>
<accession>A0A517Z5F9</accession>
<evidence type="ECO:0000256" key="1">
    <source>
        <dbReference type="SAM" id="SignalP"/>
    </source>
</evidence>
<name>A0A517Z5F9_9PLAN</name>
<dbReference type="SUPFAM" id="SSF49899">
    <property type="entry name" value="Concanavalin A-like lectins/glucanases"/>
    <property type="match status" value="1"/>
</dbReference>
<keyword evidence="1" id="KW-0732">Signal</keyword>
<evidence type="ECO:0008006" key="4">
    <source>
        <dbReference type="Google" id="ProtNLM"/>
    </source>
</evidence>
<evidence type="ECO:0000313" key="2">
    <source>
        <dbReference type="EMBL" id="QDU37730.1"/>
    </source>
</evidence>
<organism evidence="2 3">
    <name type="scientific">Maioricimonas rarisocia</name>
    <dbReference type="NCBI Taxonomy" id="2528026"/>
    <lineage>
        <taxon>Bacteria</taxon>
        <taxon>Pseudomonadati</taxon>
        <taxon>Planctomycetota</taxon>
        <taxon>Planctomycetia</taxon>
        <taxon>Planctomycetales</taxon>
        <taxon>Planctomycetaceae</taxon>
        <taxon>Maioricimonas</taxon>
    </lineage>
</organism>
<proteinExistence type="predicted"/>
<gene>
    <name evidence="2" type="ORF">Mal4_20470</name>
</gene>
<dbReference type="Proteomes" id="UP000320496">
    <property type="component" value="Chromosome"/>
</dbReference>
<keyword evidence="3" id="KW-1185">Reference proteome</keyword>